<feature type="transmembrane region" description="Helical" evidence="5">
    <location>
        <begin position="334"/>
        <end position="352"/>
    </location>
</feature>
<keyword evidence="3 5" id="KW-0472">Membrane</keyword>
<dbReference type="CDD" id="cd17478">
    <property type="entry name" value="MFS_FsR"/>
    <property type="match status" value="1"/>
</dbReference>
<organism evidence="7 8">
    <name type="scientific">Acidithiobacillus ferridurans</name>
    <dbReference type="NCBI Taxonomy" id="1232575"/>
    <lineage>
        <taxon>Bacteria</taxon>
        <taxon>Pseudomonadati</taxon>
        <taxon>Pseudomonadota</taxon>
        <taxon>Acidithiobacillia</taxon>
        <taxon>Acidithiobacillales</taxon>
        <taxon>Acidithiobacillaceae</taxon>
        <taxon>Acidithiobacillus</taxon>
    </lineage>
</organism>
<dbReference type="Proteomes" id="UP000280188">
    <property type="component" value="Chromosome"/>
</dbReference>
<dbReference type="InterPro" id="IPR036259">
    <property type="entry name" value="MFS_trans_sf"/>
</dbReference>
<evidence type="ECO:0000256" key="3">
    <source>
        <dbReference type="ARBA" id="ARBA00023136"/>
    </source>
</evidence>
<dbReference type="InterPro" id="IPR020846">
    <property type="entry name" value="MFS_dom"/>
</dbReference>
<gene>
    <name evidence="7" type="ORF">AFERRID_29720</name>
</gene>
<dbReference type="GO" id="GO:0022857">
    <property type="term" value="F:transmembrane transporter activity"/>
    <property type="evidence" value="ECO:0007669"/>
    <property type="project" value="InterPro"/>
</dbReference>
<dbReference type="PANTHER" id="PTHR43129">
    <property type="entry name" value="FOSMIDOMYCIN RESISTANCE PROTEIN"/>
    <property type="match status" value="1"/>
</dbReference>
<keyword evidence="8" id="KW-1185">Reference proteome</keyword>
<feature type="transmembrane region" description="Helical" evidence="5">
    <location>
        <begin position="191"/>
        <end position="212"/>
    </location>
</feature>
<feature type="transmembrane region" description="Helical" evidence="5">
    <location>
        <begin position="130"/>
        <end position="148"/>
    </location>
</feature>
<dbReference type="Pfam" id="PF07690">
    <property type="entry name" value="MFS_1"/>
    <property type="match status" value="1"/>
</dbReference>
<feature type="transmembrane region" description="Helical" evidence="5">
    <location>
        <begin position="416"/>
        <end position="438"/>
    </location>
</feature>
<sequence>MLFHVRQLNTRPSPLGKGKNEDSDWTVRSSTPKILPHIIFKAFAMSLQKIGNVPNTATNVTRFEVLGAISASHFLNDSIQSLMLAVYPLFKSHFDLSFGQIGLITLAYQVTASIIQPLVGRFTDGHPMPYSLPFGMLFTFGGLLLLSVAPNYEVLLLAAALVGLGSSVFHPESSRVARMASGGRHGLAQSIFQVGGNVGAAAGPLLAAFVVMPNGQHSLSWFSLAALLAIVILSFVGRWYQHQHHQPRRPAAKAVAPLLPAKLVRRSMIILVALMFSKFLYLTSISSYLIFYLMQRFHIGTREAQMHLFVFLAAVAAGTLAGGPIGDRIGRKKVIWVSLLGIAPFTMALPYVGLTLSAILTIVIGFLLASAFPAIVVYAQELVPGKIGTVSGLFYGLAFGLGGVGAALLGELADVWSIQVVYQICAFLPLLGILAGFLPHIPSERKH</sequence>
<evidence type="ECO:0000313" key="7">
    <source>
        <dbReference type="EMBL" id="BBF66754.1"/>
    </source>
</evidence>
<evidence type="ECO:0000256" key="4">
    <source>
        <dbReference type="SAM" id="MobiDB-lite"/>
    </source>
</evidence>
<reference evidence="7 8" key="1">
    <citation type="journal article" date="2018" name="Microbiol. Resour. Announc.">
        <title>Complete Genome Sequence of Acidithiobacillus ferridurans JCM 18981.</title>
        <authorList>
            <person name="Miyauchi T."/>
            <person name="Kouzuma A."/>
            <person name="Abe T."/>
            <person name="Watanabe K."/>
        </authorList>
    </citation>
    <scope>NUCLEOTIDE SEQUENCE [LARGE SCALE GENOMIC DNA]</scope>
    <source>
        <strain evidence="8">ATCC 33020 / DSM 29468 / JCM 18981 / 11Fe</strain>
    </source>
</reference>
<feature type="region of interest" description="Disordered" evidence="4">
    <location>
        <begin position="1"/>
        <end position="27"/>
    </location>
</feature>
<dbReference type="Gene3D" id="1.20.1250.20">
    <property type="entry name" value="MFS general substrate transporter like domains"/>
    <property type="match status" value="2"/>
</dbReference>
<evidence type="ECO:0000256" key="5">
    <source>
        <dbReference type="SAM" id="Phobius"/>
    </source>
</evidence>
<evidence type="ECO:0000256" key="1">
    <source>
        <dbReference type="ARBA" id="ARBA00022692"/>
    </source>
</evidence>
<feature type="transmembrane region" description="Helical" evidence="5">
    <location>
        <begin position="154"/>
        <end position="170"/>
    </location>
</feature>
<dbReference type="GO" id="GO:0005886">
    <property type="term" value="C:plasma membrane"/>
    <property type="evidence" value="ECO:0007669"/>
    <property type="project" value="TreeGrafter"/>
</dbReference>
<name>A0A2Z6INM3_ACIFI</name>
<dbReference type="KEGG" id="afj:AFERRID_29720"/>
<accession>A0A2Z6INM3</accession>
<evidence type="ECO:0000259" key="6">
    <source>
        <dbReference type="PROSITE" id="PS50850"/>
    </source>
</evidence>
<dbReference type="PROSITE" id="PS50850">
    <property type="entry name" value="MFS"/>
    <property type="match status" value="1"/>
</dbReference>
<evidence type="ECO:0000256" key="2">
    <source>
        <dbReference type="ARBA" id="ARBA00022989"/>
    </source>
</evidence>
<feature type="transmembrane region" description="Helical" evidence="5">
    <location>
        <begin position="358"/>
        <end position="378"/>
    </location>
</feature>
<proteinExistence type="predicted"/>
<feature type="transmembrane region" description="Helical" evidence="5">
    <location>
        <begin position="390"/>
        <end position="410"/>
    </location>
</feature>
<feature type="transmembrane region" description="Helical" evidence="5">
    <location>
        <begin position="218"/>
        <end position="240"/>
    </location>
</feature>
<dbReference type="SUPFAM" id="SSF103473">
    <property type="entry name" value="MFS general substrate transporter"/>
    <property type="match status" value="1"/>
</dbReference>
<feature type="domain" description="Major facilitator superfamily (MFS) profile" evidence="6">
    <location>
        <begin position="65"/>
        <end position="444"/>
    </location>
</feature>
<evidence type="ECO:0000313" key="8">
    <source>
        <dbReference type="Proteomes" id="UP000280188"/>
    </source>
</evidence>
<dbReference type="InterPro" id="IPR011701">
    <property type="entry name" value="MFS"/>
</dbReference>
<keyword evidence="2 5" id="KW-1133">Transmembrane helix</keyword>
<dbReference type="AlphaFoldDB" id="A0A2Z6INM3"/>
<protein>
    <submittedName>
        <fullName evidence="7">Fosmidomycin resistance protein</fullName>
    </submittedName>
</protein>
<dbReference type="PANTHER" id="PTHR43129:SF1">
    <property type="entry name" value="FOSMIDOMYCIN RESISTANCE PROTEIN"/>
    <property type="match status" value="1"/>
</dbReference>
<feature type="transmembrane region" description="Helical" evidence="5">
    <location>
        <begin position="304"/>
        <end position="322"/>
    </location>
</feature>
<dbReference type="EMBL" id="AP018795">
    <property type="protein sequence ID" value="BBF66754.1"/>
    <property type="molecule type" value="Genomic_DNA"/>
</dbReference>
<feature type="transmembrane region" description="Helical" evidence="5">
    <location>
        <begin position="268"/>
        <end position="292"/>
    </location>
</feature>
<keyword evidence="1 5" id="KW-0812">Transmembrane</keyword>